<keyword evidence="4" id="KW-1185">Reference proteome</keyword>
<organism evidence="3 4">
    <name type="scientific">Domibacillus aminovorans</name>
    <dbReference type="NCBI Taxonomy" id="29332"/>
    <lineage>
        <taxon>Bacteria</taxon>
        <taxon>Bacillati</taxon>
        <taxon>Bacillota</taxon>
        <taxon>Bacilli</taxon>
        <taxon>Bacillales</taxon>
        <taxon>Bacillaceae</taxon>
        <taxon>Domibacillus</taxon>
    </lineage>
</organism>
<evidence type="ECO:0000313" key="4">
    <source>
        <dbReference type="Proteomes" id="UP000076935"/>
    </source>
</evidence>
<protein>
    <recommendedName>
        <fullName evidence="5">HEAT repeat domain-containing protein</fullName>
    </recommendedName>
</protein>
<reference evidence="3 4" key="1">
    <citation type="submission" date="2016-01" db="EMBL/GenBank/DDBJ databases">
        <title>Investigation of taxonomic status of Bacillus aminovorans.</title>
        <authorList>
            <person name="Verma A."/>
            <person name="Pal Y."/>
            <person name="Krishnamurthi S."/>
        </authorList>
    </citation>
    <scope>NUCLEOTIDE SEQUENCE [LARGE SCALE GENOMIC DNA]</scope>
    <source>
        <strain evidence="3 4">DSM 1314</strain>
    </source>
</reference>
<evidence type="ECO:0000256" key="1">
    <source>
        <dbReference type="ARBA" id="ARBA00022737"/>
    </source>
</evidence>
<dbReference type="Gene3D" id="1.25.10.10">
    <property type="entry name" value="Leucine-rich Repeat Variant"/>
    <property type="match status" value="1"/>
</dbReference>
<evidence type="ECO:0000256" key="2">
    <source>
        <dbReference type="SAM" id="Phobius"/>
    </source>
</evidence>
<keyword evidence="2" id="KW-0812">Transmembrane</keyword>
<dbReference type="SUPFAM" id="SSF48371">
    <property type="entry name" value="ARM repeat"/>
    <property type="match status" value="1"/>
</dbReference>
<keyword evidence="1" id="KW-0677">Repeat</keyword>
<dbReference type="RefSeq" id="WP_063965214.1">
    <property type="nucleotide sequence ID" value="NZ_JBCNAN010000017.1"/>
</dbReference>
<accession>A0A177L7D8</accession>
<dbReference type="STRING" id="29332.AWH48_09110"/>
<comment type="caution">
    <text evidence="3">The sequence shown here is derived from an EMBL/GenBank/DDBJ whole genome shotgun (WGS) entry which is preliminary data.</text>
</comment>
<feature type="transmembrane region" description="Helical" evidence="2">
    <location>
        <begin position="6"/>
        <end position="26"/>
    </location>
</feature>
<evidence type="ECO:0008006" key="5">
    <source>
        <dbReference type="Google" id="ProtNLM"/>
    </source>
</evidence>
<evidence type="ECO:0000313" key="3">
    <source>
        <dbReference type="EMBL" id="OAH61650.1"/>
    </source>
</evidence>
<keyword evidence="2" id="KW-1133">Transmembrane helix</keyword>
<dbReference type="Proteomes" id="UP000076935">
    <property type="component" value="Unassembled WGS sequence"/>
</dbReference>
<dbReference type="InterPro" id="IPR016024">
    <property type="entry name" value="ARM-type_fold"/>
</dbReference>
<dbReference type="Pfam" id="PF02985">
    <property type="entry name" value="HEAT"/>
    <property type="match status" value="1"/>
</dbReference>
<dbReference type="InterPro" id="IPR011989">
    <property type="entry name" value="ARM-like"/>
</dbReference>
<dbReference type="InterPro" id="IPR000357">
    <property type="entry name" value="HEAT"/>
</dbReference>
<proteinExistence type="predicted"/>
<gene>
    <name evidence="3" type="ORF">AWH49_11925</name>
</gene>
<name>A0A177L7D8_9BACI</name>
<sequence length="348" mass="40807">MILSIIVYIILSLIFFQMVLLAFLSIRKWRNNTDEKEINHLYNSLLDSFTSYMIGIDQHLFIDQVETIRYRSILVEKLLTYYVTVIKGSSFSQEVNLLSEKYLSGPYTAILKKNNWAKRVNTLHFIEDFKMHSLSPLLLERLRKVKKLDVEAQQLIRTLASLNETSALDCLKKYPDAPMRLYLDSFSRLDRKLTEQEIEKALAEDFIPIKSSAIAFIGTARLFSFIPHVEQELKSTTTEIRIQSLKTLFRLHYMNNPDVLEPFFHSDNWTERMFAARIAGVMTFERFQPKLRNLLSDQVWWVRYSAAEAFSYFGDGELLLTYFSENHEDRYARDMAKQWITLKSGGQA</sequence>
<dbReference type="EMBL" id="LQWY01000016">
    <property type="protein sequence ID" value="OAH61650.1"/>
    <property type="molecule type" value="Genomic_DNA"/>
</dbReference>
<dbReference type="AlphaFoldDB" id="A0A177L7D8"/>
<keyword evidence="2" id="KW-0472">Membrane</keyword>